<proteinExistence type="predicted"/>
<dbReference type="OrthoDB" id="3182514at2759"/>
<dbReference type="Proteomes" id="UP000620124">
    <property type="component" value="Unassembled WGS sequence"/>
</dbReference>
<protein>
    <submittedName>
        <fullName evidence="1">Uncharacterized protein</fullName>
    </submittedName>
</protein>
<name>A0A8H6WX83_9AGAR</name>
<sequence>MPPLAFETVVTLNQRHAHKSCISLQHNRWLVDGESVARATYWKQFKGAEAGVNGVCGSSGQWGNCTMWTAANKPAPDKDIPQAAGDFDWQGQVTGSVGAAIAMATSQDFKDGNHRTSLLYLFESVAHAGLTIGADVDYFRLYVNLKSLTDDVGQFKRKTETEVREAMTKLMKDVVRIRPTPGDSTTPVKWANRMKLADLVKTDLAQSLKDVDDYRKALEKAVEGKKDEEKWKIIREMNRKTRVEKPKLFGRFQFLWPKYDAA</sequence>
<dbReference type="AlphaFoldDB" id="A0A8H6WX83"/>
<keyword evidence="2" id="KW-1185">Reference proteome</keyword>
<accession>A0A8H6WX83</accession>
<comment type="caution">
    <text evidence="1">The sequence shown here is derived from an EMBL/GenBank/DDBJ whole genome shotgun (WGS) entry which is preliminary data.</text>
</comment>
<organism evidence="1 2">
    <name type="scientific">Mycena venus</name>
    <dbReference type="NCBI Taxonomy" id="2733690"/>
    <lineage>
        <taxon>Eukaryota</taxon>
        <taxon>Fungi</taxon>
        <taxon>Dikarya</taxon>
        <taxon>Basidiomycota</taxon>
        <taxon>Agaricomycotina</taxon>
        <taxon>Agaricomycetes</taxon>
        <taxon>Agaricomycetidae</taxon>
        <taxon>Agaricales</taxon>
        <taxon>Marasmiineae</taxon>
        <taxon>Mycenaceae</taxon>
        <taxon>Mycena</taxon>
    </lineage>
</organism>
<gene>
    <name evidence="1" type="ORF">MVEN_02453200</name>
</gene>
<evidence type="ECO:0000313" key="2">
    <source>
        <dbReference type="Proteomes" id="UP000620124"/>
    </source>
</evidence>
<evidence type="ECO:0000313" key="1">
    <source>
        <dbReference type="EMBL" id="KAF7330166.1"/>
    </source>
</evidence>
<reference evidence="1" key="1">
    <citation type="submission" date="2020-05" db="EMBL/GenBank/DDBJ databases">
        <title>Mycena genomes resolve the evolution of fungal bioluminescence.</title>
        <authorList>
            <person name="Tsai I.J."/>
        </authorList>
    </citation>
    <scope>NUCLEOTIDE SEQUENCE</scope>
    <source>
        <strain evidence="1">CCC161011</strain>
    </source>
</reference>
<dbReference type="EMBL" id="JACAZI010000033">
    <property type="protein sequence ID" value="KAF7330166.1"/>
    <property type="molecule type" value="Genomic_DNA"/>
</dbReference>